<feature type="chain" id="PRO_5039895625" description="Periplasmic heavy metal sensor" evidence="2">
    <location>
        <begin position="22"/>
        <end position="149"/>
    </location>
</feature>
<keyword evidence="2" id="KW-0732">Signal</keyword>
<feature type="region of interest" description="Disordered" evidence="1">
    <location>
        <begin position="92"/>
        <end position="149"/>
    </location>
</feature>
<dbReference type="RefSeq" id="WP_260792706.1">
    <property type="nucleotide sequence ID" value="NZ_CP093313.1"/>
</dbReference>
<dbReference type="Proteomes" id="UP001059380">
    <property type="component" value="Chromosome"/>
</dbReference>
<evidence type="ECO:0000256" key="2">
    <source>
        <dbReference type="SAM" id="SignalP"/>
    </source>
</evidence>
<protein>
    <recommendedName>
        <fullName evidence="5">Periplasmic heavy metal sensor</fullName>
    </recommendedName>
</protein>
<sequence length="149" mass="16053">MVSKKLAVVLGVMMSAGMLVAQTSGTQAGSTTDAQASTGSAQAGGVKGRHHEMNPDKAAERLGKKLNLSADQVAQIKPILADQKQQLGALRADTSLTKEDRHAKAKGIMQDSRTKLEAVMNDQQKQQFEQMLAERKAKRQSKNEKPQGQ</sequence>
<evidence type="ECO:0008006" key="5">
    <source>
        <dbReference type="Google" id="ProtNLM"/>
    </source>
</evidence>
<accession>A0A9J7BL71</accession>
<keyword evidence="4" id="KW-1185">Reference proteome</keyword>
<evidence type="ECO:0000313" key="3">
    <source>
        <dbReference type="EMBL" id="UWZ83371.1"/>
    </source>
</evidence>
<feature type="compositionally biased region" description="Low complexity" evidence="1">
    <location>
        <begin position="25"/>
        <end position="44"/>
    </location>
</feature>
<name>A0A9J7BL71_9BACT</name>
<evidence type="ECO:0000256" key="1">
    <source>
        <dbReference type="SAM" id="MobiDB-lite"/>
    </source>
</evidence>
<dbReference type="EMBL" id="CP093313">
    <property type="protein sequence ID" value="UWZ83371.1"/>
    <property type="molecule type" value="Genomic_DNA"/>
</dbReference>
<gene>
    <name evidence="3" type="ORF">MOP44_22735</name>
</gene>
<evidence type="ECO:0000313" key="4">
    <source>
        <dbReference type="Proteomes" id="UP001059380"/>
    </source>
</evidence>
<dbReference type="KEGG" id="orp:MOP44_22735"/>
<dbReference type="AlphaFoldDB" id="A0A9J7BL71"/>
<proteinExistence type="predicted"/>
<reference evidence="3" key="1">
    <citation type="submission" date="2021-04" db="EMBL/GenBank/DDBJ databases">
        <title>Phylogenetic analysis of Acidobacteriaceae.</title>
        <authorList>
            <person name="Qiu L."/>
            <person name="Zhang Q."/>
        </authorList>
    </citation>
    <scope>NUCLEOTIDE SEQUENCE</scope>
    <source>
        <strain evidence="3">DSM 25168</strain>
    </source>
</reference>
<organism evidence="3 4">
    <name type="scientific">Occallatibacter riparius</name>
    <dbReference type="NCBI Taxonomy" id="1002689"/>
    <lineage>
        <taxon>Bacteria</taxon>
        <taxon>Pseudomonadati</taxon>
        <taxon>Acidobacteriota</taxon>
        <taxon>Terriglobia</taxon>
        <taxon>Terriglobales</taxon>
        <taxon>Acidobacteriaceae</taxon>
        <taxon>Occallatibacter</taxon>
    </lineage>
</organism>
<feature type="signal peptide" evidence="2">
    <location>
        <begin position="1"/>
        <end position="21"/>
    </location>
</feature>
<feature type="region of interest" description="Disordered" evidence="1">
    <location>
        <begin position="25"/>
        <end position="56"/>
    </location>
</feature>